<dbReference type="STRING" id="1777144.AWB83_05200"/>
<evidence type="ECO:0008006" key="3">
    <source>
        <dbReference type="Google" id="ProtNLM"/>
    </source>
</evidence>
<sequence length="280" mass="31475">MSDIVVEKETEQQFEVQAELNYLVPTGVKPVSYAYDPPPGVPRRTGEYRARTVTISNARLRPPPGGLSLDRNGFELHRSTPALADFSGEAAIRSTYYAQSERLLKQWTGAKRVVIFDHTLRDGGAARAGGVKEPVHLIHNDQTFVSGPRRVRDHLPAEEAARLLRGRFAIVNLWRPVGEVVESSPLALCDSRSIDPRDAVAQDFIYPTMTGETYAFVHNAQHRWYYFPRMTPDEALLIKIYDSAGDDIARFTAHTAFDDPASPPDARPRRSIELRTLLFF</sequence>
<keyword evidence="2" id="KW-1185">Reference proteome</keyword>
<dbReference type="OrthoDB" id="7052511at2"/>
<dbReference type="Proteomes" id="UP000054978">
    <property type="component" value="Unassembled WGS sequence"/>
</dbReference>
<dbReference type="GO" id="GO:0016491">
    <property type="term" value="F:oxidoreductase activity"/>
    <property type="evidence" value="ECO:0007669"/>
    <property type="project" value="InterPro"/>
</dbReference>
<gene>
    <name evidence="1" type="ORF">AWB83_05200</name>
</gene>
<name>A0A158D9H8_9BURK</name>
<dbReference type="AlphaFoldDB" id="A0A158D9H8"/>
<evidence type="ECO:0000313" key="2">
    <source>
        <dbReference type="Proteomes" id="UP000054978"/>
    </source>
</evidence>
<protein>
    <recommendedName>
        <fullName evidence="3">Methyltransferase</fullName>
    </recommendedName>
</protein>
<dbReference type="PANTHER" id="PTHR34598:SF3">
    <property type="entry name" value="OXIDOREDUCTASE AN1597"/>
    <property type="match status" value="1"/>
</dbReference>
<dbReference type="InterPro" id="IPR044053">
    <property type="entry name" value="AsaB-like"/>
</dbReference>
<dbReference type="PANTHER" id="PTHR34598">
    <property type="entry name" value="BLL6449 PROTEIN"/>
    <property type="match status" value="1"/>
</dbReference>
<accession>A0A158D9H8</accession>
<dbReference type="EMBL" id="FCOB02000028">
    <property type="protein sequence ID" value="SAK91305.1"/>
    <property type="molecule type" value="Genomic_DNA"/>
</dbReference>
<comment type="caution">
    <text evidence="1">The sequence shown here is derived from an EMBL/GenBank/DDBJ whole genome shotgun (WGS) entry which is preliminary data.</text>
</comment>
<proteinExistence type="predicted"/>
<dbReference type="NCBIfam" id="NF041278">
    <property type="entry name" value="CmcJ_NvfI_EfuI"/>
    <property type="match status" value="1"/>
</dbReference>
<evidence type="ECO:0000313" key="1">
    <source>
        <dbReference type="EMBL" id="SAK91305.1"/>
    </source>
</evidence>
<dbReference type="RefSeq" id="WP_087048545.1">
    <property type="nucleotide sequence ID" value="NZ_FCOB02000028.1"/>
</dbReference>
<organism evidence="1 2">
    <name type="scientific">Caballeronia ptereochthonis</name>
    <dbReference type="NCBI Taxonomy" id="1777144"/>
    <lineage>
        <taxon>Bacteria</taxon>
        <taxon>Pseudomonadati</taxon>
        <taxon>Pseudomonadota</taxon>
        <taxon>Betaproteobacteria</taxon>
        <taxon>Burkholderiales</taxon>
        <taxon>Burkholderiaceae</taxon>
        <taxon>Caballeronia</taxon>
    </lineage>
</organism>
<reference evidence="1" key="1">
    <citation type="submission" date="2016-01" db="EMBL/GenBank/DDBJ databases">
        <authorList>
            <person name="Peeters C."/>
        </authorList>
    </citation>
    <scope>NUCLEOTIDE SEQUENCE [LARGE SCALE GENOMIC DNA]</scope>
    <source>
        <strain evidence="1">LMG 29326</strain>
    </source>
</reference>